<keyword evidence="7 8" id="KW-0472">Membrane</keyword>
<dbReference type="GO" id="GO:0005886">
    <property type="term" value="C:plasma membrane"/>
    <property type="evidence" value="ECO:0007669"/>
    <property type="project" value="TreeGrafter"/>
</dbReference>
<organism evidence="10 11">
    <name type="scientific">Arcobacter arenosus</name>
    <dbReference type="NCBI Taxonomy" id="2576037"/>
    <lineage>
        <taxon>Bacteria</taxon>
        <taxon>Pseudomonadati</taxon>
        <taxon>Campylobacterota</taxon>
        <taxon>Epsilonproteobacteria</taxon>
        <taxon>Campylobacterales</taxon>
        <taxon>Arcobacteraceae</taxon>
        <taxon>Arcobacter</taxon>
    </lineage>
</organism>
<dbReference type="CDD" id="cd04187">
    <property type="entry name" value="DPM1_like_bac"/>
    <property type="match status" value="1"/>
</dbReference>
<dbReference type="PANTHER" id="PTHR48090">
    <property type="entry name" value="UNDECAPRENYL-PHOSPHATE 4-DEOXY-4-FORMAMIDO-L-ARABINOSE TRANSFERASE-RELATED"/>
    <property type="match status" value="1"/>
</dbReference>
<dbReference type="OrthoDB" id="9802649at2"/>
<evidence type="ECO:0000313" key="10">
    <source>
        <dbReference type="EMBL" id="TLP36917.1"/>
    </source>
</evidence>
<dbReference type="EMBL" id="VANU01000005">
    <property type="protein sequence ID" value="TLP36917.1"/>
    <property type="molecule type" value="Genomic_DNA"/>
</dbReference>
<dbReference type="SUPFAM" id="SSF53448">
    <property type="entry name" value="Nucleotide-diphospho-sugar transferases"/>
    <property type="match status" value="1"/>
</dbReference>
<dbReference type="GO" id="GO:0009103">
    <property type="term" value="P:lipopolysaccharide biosynthetic process"/>
    <property type="evidence" value="ECO:0007669"/>
    <property type="project" value="UniProtKB-KW"/>
</dbReference>
<evidence type="ECO:0000256" key="3">
    <source>
        <dbReference type="ARBA" id="ARBA00022679"/>
    </source>
</evidence>
<feature type="domain" description="Glycosyltransferase 2-like" evidence="9">
    <location>
        <begin position="4"/>
        <end position="147"/>
    </location>
</feature>
<protein>
    <submittedName>
        <fullName evidence="10">Glycosyltransferase family 2 protein</fullName>
    </submittedName>
</protein>
<name>A0A5R8XZA4_9BACT</name>
<evidence type="ECO:0000256" key="1">
    <source>
        <dbReference type="ARBA" id="ARBA00022475"/>
    </source>
</evidence>
<keyword evidence="11" id="KW-1185">Reference proteome</keyword>
<gene>
    <name evidence="10" type="ORF">FDK22_11770</name>
</gene>
<dbReference type="InterPro" id="IPR050256">
    <property type="entry name" value="Glycosyltransferase_2"/>
</dbReference>
<keyword evidence="6 8" id="KW-1133">Transmembrane helix</keyword>
<dbReference type="Gene3D" id="3.90.550.10">
    <property type="entry name" value="Spore Coat Polysaccharide Biosynthesis Protein SpsA, Chain A"/>
    <property type="match status" value="1"/>
</dbReference>
<evidence type="ECO:0000256" key="6">
    <source>
        <dbReference type="ARBA" id="ARBA00022989"/>
    </source>
</evidence>
<feature type="transmembrane region" description="Helical" evidence="8">
    <location>
        <begin position="264"/>
        <end position="289"/>
    </location>
</feature>
<dbReference type="Proteomes" id="UP000308901">
    <property type="component" value="Unassembled WGS sequence"/>
</dbReference>
<comment type="caution">
    <text evidence="10">The sequence shown here is derived from an EMBL/GenBank/DDBJ whole genome shotgun (WGS) entry which is preliminary data.</text>
</comment>
<evidence type="ECO:0000256" key="8">
    <source>
        <dbReference type="SAM" id="Phobius"/>
    </source>
</evidence>
<dbReference type="InterPro" id="IPR029044">
    <property type="entry name" value="Nucleotide-diphossugar_trans"/>
</dbReference>
<evidence type="ECO:0000256" key="2">
    <source>
        <dbReference type="ARBA" id="ARBA00022676"/>
    </source>
</evidence>
<sequence>MKLSVVIPVMDEEDNIKPLIEQVDVALKDIEYELILVDDGSSDRTIEFIEKYALKNTKLLEFNRNYGQTTAMAAGIDEAKGELIVTLDGDLQNDPSDIPMMIELLENGGYDVVAGIRAKRKDGMFLRKIPSKIANWLIRKWTGVYLSDYGCTLKVFKNDVAKNLGLYGELHRFIPVLAKLYGAKMTEIDVKHHARIHGESKYGIGRTFKVFSDLLLMVFFQKYNTKPMHLFGTLGGISFAVGMIINFYLFIIKLFGEDIGTRPLFTVGVTLSLIGVQLITTGFLAEILMRTYYESQSKKPYVIKRRFEKED</sequence>
<reference evidence="10 11" key="1">
    <citation type="submission" date="2019-05" db="EMBL/GenBank/DDBJ databases">
        <title>Arcobacter sp. nov., isolated from sea sediment.</title>
        <authorList>
            <person name="Kim W."/>
        </authorList>
    </citation>
    <scope>NUCLEOTIDE SEQUENCE [LARGE SCALE GENOMIC DNA]</scope>
    <source>
        <strain evidence="10 11">CAU 1517</strain>
    </source>
</reference>
<evidence type="ECO:0000256" key="4">
    <source>
        <dbReference type="ARBA" id="ARBA00022692"/>
    </source>
</evidence>
<dbReference type="Pfam" id="PF00535">
    <property type="entry name" value="Glycos_transf_2"/>
    <property type="match status" value="1"/>
</dbReference>
<keyword evidence="5" id="KW-0448">Lipopolysaccharide biosynthesis</keyword>
<accession>A0A5R8XZA4</accession>
<keyword evidence="4 8" id="KW-0812">Transmembrane</keyword>
<evidence type="ECO:0000259" key="9">
    <source>
        <dbReference type="Pfam" id="PF00535"/>
    </source>
</evidence>
<dbReference type="AlphaFoldDB" id="A0A5R8XZA4"/>
<dbReference type="PANTHER" id="PTHR48090:SF3">
    <property type="entry name" value="UNDECAPRENYL-PHOSPHATE 4-DEOXY-4-FORMAMIDO-L-ARABINOSE TRANSFERASE"/>
    <property type="match status" value="1"/>
</dbReference>
<keyword evidence="2" id="KW-0328">Glycosyltransferase</keyword>
<dbReference type="GO" id="GO:0099621">
    <property type="term" value="F:undecaprenyl-phosphate 4-deoxy-4-formamido-L-arabinose transferase activity"/>
    <property type="evidence" value="ECO:0007669"/>
    <property type="project" value="TreeGrafter"/>
</dbReference>
<dbReference type="RefSeq" id="WP_138153171.1">
    <property type="nucleotide sequence ID" value="NZ_VANU01000005.1"/>
</dbReference>
<feature type="transmembrane region" description="Helical" evidence="8">
    <location>
        <begin position="230"/>
        <end position="252"/>
    </location>
</feature>
<evidence type="ECO:0000313" key="11">
    <source>
        <dbReference type="Proteomes" id="UP000308901"/>
    </source>
</evidence>
<evidence type="ECO:0000256" key="7">
    <source>
        <dbReference type="ARBA" id="ARBA00023136"/>
    </source>
</evidence>
<dbReference type="InterPro" id="IPR001173">
    <property type="entry name" value="Glyco_trans_2-like"/>
</dbReference>
<keyword evidence="1" id="KW-1003">Cell membrane</keyword>
<proteinExistence type="predicted"/>
<evidence type="ECO:0000256" key="5">
    <source>
        <dbReference type="ARBA" id="ARBA00022985"/>
    </source>
</evidence>
<keyword evidence="3 10" id="KW-0808">Transferase</keyword>